<gene>
    <name evidence="2" type="ORF">GTZ93_27890</name>
</gene>
<evidence type="ECO:0000313" key="2">
    <source>
        <dbReference type="EMBL" id="NBC43632.1"/>
    </source>
</evidence>
<name>A0A7X4YFY0_9BACT</name>
<dbReference type="SUPFAM" id="SSF51161">
    <property type="entry name" value="Trimeric LpxA-like enzymes"/>
    <property type="match status" value="1"/>
</dbReference>
<accession>A0A7X4YFY0</accession>
<feature type="chain" id="PRO_5031262940" description="Polymer-forming cytoskeletal protein" evidence="1">
    <location>
        <begin position="22"/>
        <end position="181"/>
    </location>
</feature>
<dbReference type="InterPro" id="IPR011004">
    <property type="entry name" value="Trimer_LpxA-like_sf"/>
</dbReference>
<keyword evidence="1" id="KW-0732">Signal</keyword>
<reference evidence="2 3" key="1">
    <citation type="submission" date="2020-01" db="EMBL/GenBank/DDBJ databases">
        <title>The draft genome sequence of Corallococcus exiguus DSM 14696.</title>
        <authorList>
            <person name="Zhang X."/>
            <person name="Zhu H."/>
        </authorList>
    </citation>
    <scope>NUCLEOTIDE SEQUENCE [LARGE SCALE GENOMIC DNA]</scope>
    <source>
        <strain evidence="2 3">DSM 14696</strain>
    </source>
</reference>
<dbReference type="Proteomes" id="UP000537825">
    <property type="component" value="Unassembled WGS sequence"/>
</dbReference>
<feature type="signal peptide" evidence="1">
    <location>
        <begin position="1"/>
        <end position="21"/>
    </location>
</feature>
<comment type="caution">
    <text evidence="2">The sequence shown here is derived from an EMBL/GenBank/DDBJ whole genome shotgun (WGS) entry which is preliminary data.</text>
</comment>
<sequence>MRRPFLPTLLLACSLALPALAAEPAKKPAKAPAKTICVNVKDGSKAVQGTNLVIEPGEKIKDAVAVDGDVIVKKGAVVDNDVAAIRGRVILEPGAKVKGDVVSIGGEVRVPAGAHVDGNATALGGKLVLDKKEDVGGEQNSLSLVFNGDDLVKEFIGKALDEDAGKCHILDDDDEDGDKDV</sequence>
<dbReference type="RefSeq" id="WP_139918251.1">
    <property type="nucleotide sequence ID" value="NZ_CBCSLE010000111.1"/>
</dbReference>
<dbReference type="AlphaFoldDB" id="A0A7X4YFY0"/>
<keyword evidence="3" id="KW-1185">Reference proteome</keyword>
<protein>
    <recommendedName>
        <fullName evidence="4">Polymer-forming cytoskeletal protein</fullName>
    </recommendedName>
</protein>
<dbReference type="EMBL" id="JAAAPK010000008">
    <property type="protein sequence ID" value="NBC43632.1"/>
    <property type="molecule type" value="Genomic_DNA"/>
</dbReference>
<dbReference type="Gene3D" id="2.160.10.10">
    <property type="entry name" value="Hexapeptide repeat proteins"/>
    <property type="match status" value="1"/>
</dbReference>
<evidence type="ECO:0008006" key="4">
    <source>
        <dbReference type="Google" id="ProtNLM"/>
    </source>
</evidence>
<evidence type="ECO:0000313" key="3">
    <source>
        <dbReference type="Proteomes" id="UP000537825"/>
    </source>
</evidence>
<evidence type="ECO:0000256" key="1">
    <source>
        <dbReference type="SAM" id="SignalP"/>
    </source>
</evidence>
<proteinExistence type="predicted"/>
<organism evidence="2 3">
    <name type="scientific">Corallococcus exiguus</name>
    <dbReference type="NCBI Taxonomy" id="83462"/>
    <lineage>
        <taxon>Bacteria</taxon>
        <taxon>Pseudomonadati</taxon>
        <taxon>Myxococcota</taxon>
        <taxon>Myxococcia</taxon>
        <taxon>Myxococcales</taxon>
        <taxon>Cystobacterineae</taxon>
        <taxon>Myxococcaceae</taxon>
        <taxon>Corallococcus</taxon>
    </lineage>
</organism>